<evidence type="ECO:0000313" key="1">
    <source>
        <dbReference type="EMBL" id="KLO04137.1"/>
    </source>
</evidence>
<proteinExistence type="predicted"/>
<dbReference type="InParanoid" id="A0A0H2QYR2"/>
<keyword evidence="2" id="KW-1185">Reference proteome</keyword>
<dbReference type="OrthoDB" id="2800503at2759"/>
<name>A0A0H2QYR2_9AGAM</name>
<dbReference type="Proteomes" id="UP000053477">
    <property type="component" value="Unassembled WGS sequence"/>
</dbReference>
<evidence type="ECO:0000313" key="2">
    <source>
        <dbReference type="Proteomes" id="UP000053477"/>
    </source>
</evidence>
<dbReference type="EMBL" id="KQ086682">
    <property type="protein sequence ID" value="KLO04137.1"/>
    <property type="molecule type" value="Genomic_DNA"/>
</dbReference>
<dbReference type="AlphaFoldDB" id="A0A0H2QYR2"/>
<reference evidence="1 2" key="1">
    <citation type="submission" date="2015-04" db="EMBL/GenBank/DDBJ databases">
        <title>Complete genome sequence of Schizopora paradoxa KUC8140, a cosmopolitan wood degrader in East Asia.</title>
        <authorList>
            <consortium name="DOE Joint Genome Institute"/>
            <person name="Min B."/>
            <person name="Park H."/>
            <person name="Jang Y."/>
            <person name="Kim J.-J."/>
            <person name="Kim K.H."/>
            <person name="Pangilinan J."/>
            <person name="Lipzen A."/>
            <person name="Riley R."/>
            <person name="Grigoriev I.V."/>
            <person name="Spatafora J.W."/>
            <person name="Choi I.-G."/>
        </authorList>
    </citation>
    <scope>NUCLEOTIDE SEQUENCE [LARGE SCALE GENOMIC DNA]</scope>
    <source>
        <strain evidence="1 2">KUC8140</strain>
    </source>
</reference>
<gene>
    <name evidence="1" type="ORF">SCHPADRAFT_793342</name>
</gene>
<feature type="non-terminal residue" evidence="1">
    <location>
        <position position="1"/>
    </location>
</feature>
<sequence length="113" mass="12866">KAARKRKGGGILYEMSSKEGADWLKQPDVLKVFTKCYDAKATVRGATYPFFADFVPVAFQAQDFDERRKVEEDSGLPRYALDDIRWMKPVGKREQNQKVATLKIFFSSPVVAN</sequence>
<organism evidence="1 2">
    <name type="scientific">Schizopora paradoxa</name>
    <dbReference type="NCBI Taxonomy" id="27342"/>
    <lineage>
        <taxon>Eukaryota</taxon>
        <taxon>Fungi</taxon>
        <taxon>Dikarya</taxon>
        <taxon>Basidiomycota</taxon>
        <taxon>Agaricomycotina</taxon>
        <taxon>Agaricomycetes</taxon>
        <taxon>Hymenochaetales</taxon>
        <taxon>Schizoporaceae</taxon>
        <taxon>Schizopora</taxon>
    </lineage>
</organism>
<feature type="non-terminal residue" evidence="1">
    <location>
        <position position="113"/>
    </location>
</feature>
<protein>
    <submittedName>
        <fullName evidence="1">Uncharacterized protein</fullName>
    </submittedName>
</protein>
<accession>A0A0H2QYR2</accession>